<dbReference type="Pfam" id="PF02503">
    <property type="entry name" value="PP_kinase"/>
    <property type="match status" value="1"/>
</dbReference>
<feature type="compositionally biased region" description="Low complexity" evidence="10">
    <location>
        <begin position="11"/>
        <end position="44"/>
    </location>
</feature>
<comment type="function">
    <text evidence="8 9">Catalyzes the reversible transfer of the terminal phosphate of ATP to form a long-chain polyphosphate (polyP).</text>
</comment>
<dbReference type="Pfam" id="PF13089">
    <property type="entry name" value="PP_kinase_N"/>
    <property type="match status" value="1"/>
</dbReference>
<dbReference type="InterPro" id="IPR025200">
    <property type="entry name" value="PPK_C_dom2"/>
</dbReference>
<dbReference type="GO" id="GO:0046872">
    <property type="term" value="F:metal ion binding"/>
    <property type="evidence" value="ECO:0007669"/>
    <property type="project" value="UniProtKB-KW"/>
</dbReference>
<gene>
    <name evidence="8 15" type="primary">ppk</name>
    <name evidence="15" type="ORF">DF3PA_260022</name>
</gene>
<dbReference type="PIRSF" id="PIRSF015589">
    <property type="entry name" value="PP_kinase"/>
    <property type="match status" value="1"/>
</dbReference>
<feature type="domain" description="Polyphosphate kinase middle" evidence="11">
    <location>
        <begin position="170"/>
        <end position="350"/>
    </location>
</feature>
<dbReference type="HAMAP" id="MF_00347">
    <property type="entry name" value="Polyphosphate_kinase"/>
    <property type="match status" value="1"/>
</dbReference>
<dbReference type="SUPFAM" id="SSF143724">
    <property type="entry name" value="PHP14-like"/>
    <property type="match status" value="1"/>
</dbReference>
<dbReference type="SUPFAM" id="SSF140356">
    <property type="entry name" value="PPK N-terminal domain-like"/>
    <property type="match status" value="1"/>
</dbReference>
<dbReference type="Pfam" id="PF13090">
    <property type="entry name" value="PP_kinase_C"/>
    <property type="match status" value="1"/>
</dbReference>
<evidence type="ECO:0000256" key="6">
    <source>
        <dbReference type="ARBA" id="ARBA00022840"/>
    </source>
</evidence>
<dbReference type="GO" id="GO:0006799">
    <property type="term" value="P:polyphosphate biosynthetic process"/>
    <property type="evidence" value="ECO:0007669"/>
    <property type="project" value="UniProtKB-UniRule"/>
</dbReference>
<evidence type="ECO:0000256" key="9">
    <source>
        <dbReference type="RuleBase" id="RU003800"/>
    </source>
</evidence>
<keyword evidence="1 8" id="KW-0597">Phosphoprotein</keyword>
<feature type="active site" description="Phosphohistidine intermediate" evidence="8">
    <location>
        <position position="482"/>
    </location>
</feature>
<evidence type="ECO:0000256" key="1">
    <source>
        <dbReference type="ARBA" id="ARBA00022553"/>
    </source>
</evidence>
<dbReference type="EMBL" id="UXAT02000019">
    <property type="protein sequence ID" value="VUX46656.1"/>
    <property type="molecule type" value="Genomic_DNA"/>
</dbReference>
<dbReference type="Gene3D" id="1.20.58.310">
    <property type="entry name" value="Polyphosphate kinase N-terminal domain"/>
    <property type="match status" value="1"/>
</dbReference>
<sequence>MRQRHADEAEATAPEANAPVATTPSAAADEASAATAGEGAEVSEAAPALDDPSLYLNRELSLLEFQRRVLEEAMEADKPLLERVSFIAILGSNIDELFMVRVAALRQQVAAGSTKRSLDGASAAQQLKLIRETVIALTEQAYACWHHQLVPALAAEGIHIVDYGSLAADEKAALKHYFTRMLYPVLTPQGVDAGRPFPRISGLSVSLVALVKDSRGDVKLARVKVPDSVPQLLPVPSAKKAAAGQRFIWIEEVIKANLGDLFPGLEIVEAHPIRVTRDADVAIKEIESDDLLETIEEEIWKRRFRGAVRLQVAESIPDHMVSLIASHLEIGSDDIYRFESPMALKRLWQLVGLDRPDLKFKPHAPVVPKRLRLLPKQDLFSVIREGDVLLHHPYESFQPVVDFLRTAAFDRDVLAIKMTLYRTGRKSPIIEALFDAAEEGKQVVVLVELKARFDEESNIDWAKALEAKGVHVVYGVVGYKVHCKTTLVVRREGDVMRKYVHLGTGNYNASTARVYTDLGLLTCDEAIGNDAVELFDRLTGYEGEQTYDKLLVAPRFLRPRLVELIEREIAHAKAGQPARIIAKANGLDHPEMIQWLYQASQAGVKIELMIRGICSLRPGVPGVSENITVTSIVGRFLEHARIYWFANNGQEEAYVGSADLLPRNLDHRVEVVFPIADPRLLRRLKDEIIDSQLKDTANARELRPDGSYVLRRPEGDAPAFDSQAHFIEVA</sequence>
<keyword evidence="3 8" id="KW-0479">Metal-binding</keyword>
<dbReference type="NCBIfam" id="NF003921">
    <property type="entry name" value="PRK05443.2-2"/>
    <property type="match status" value="1"/>
</dbReference>
<dbReference type="EC" id="2.7.4.1" evidence="8 9"/>
<evidence type="ECO:0000256" key="5">
    <source>
        <dbReference type="ARBA" id="ARBA00022777"/>
    </source>
</evidence>
<feature type="binding site" evidence="8">
    <location>
        <position position="422"/>
    </location>
    <ligand>
        <name>Mg(2+)</name>
        <dbReference type="ChEBI" id="CHEBI:18420"/>
    </ligand>
</feature>
<evidence type="ECO:0000256" key="3">
    <source>
        <dbReference type="ARBA" id="ARBA00022723"/>
    </source>
</evidence>
<evidence type="ECO:0000313" key="16">
    <source>
        <dbReference type="Proteomes" id="UP000326641"/>
    </source>
</evidence>
<evidence type="ECO:0000256" key="10">
    <source>
        <dbReference type="SAM" id="MobiDB-lite"/>
    </source>
</evidence>
<evidence type="ECO:0000256" key="7">
    <source>
        <dbReference type="ARBA" id="ARBA00022842"/>
    </source>
</evidence>
<dbReference type="GO" id="GO:0009358">
    <property type="term" value="C:polyphosphate kinase complex"/>
    <property type="evidence" value="ECO:0007669"/>
    <property type="project" value="InterPro"/>
</dbReference>
<keyword evidence="2 8" id="KW-0808">Transferase</keyword>
<feature type="binding site" evidence="8">
    <location>
        <position position="639"/>
    </location>
    <ligand>
        <name>ATP</name>
        <dbReference type="ChEBI" id="CHEBI:30616"/>
    </ligand>
</feature>
<dbReference type="GO" id="GO:0005524">
    <property type="term" value="F:ATP binding"/>
    <property type="evidence" value="ECO:0007669"/>
    <property type="project" value="UniProtKB-KW"/>
</dbReference>
<name>A0A564WDX6_9PROT</name>
<evidence type="ECO:0000256" key="8">
    <source>
        <dbReference type="HAMAP-Rule" id="MF_00347"/>
    </source>
</evidence>
<dbReference type="AlphaFoldDB" id="A0A564WDX6"/>
<evidence type="ECO:0000313" key="15">
    <source>
        <dbReference type="EMBL" id="VUX46656.1"/>
    </source>
</evidence>
<comment type="PTM">
    <text evidence="8 9">An intermediate of this reaction is the autophosphorylated ppk in which a phosphate is covalently linked to a histidine residue through a N-P bond.</text>
</comment>
<comment type="cofactor">
    <cofactor evidence="8">
        <name>Mg(2+)</name>
        <dbReference type="ChEBI" id="CHEBI:18420"/>
    </cofactor>
</comment>
<dbReference type="Pfam" id="PF17941">
    <property type="entry name" value="PP_kinase_C_1"/>
    <property type="match status" value="1"/>
</dbReference>
<feature type="binding site" evidence="8">
    <location>
        <position position="93"/>
    </location>
    <ligand>
        <name>ATP</name>
        <dbReference type="ChEBI" id="CHEBI:30616"/>
    </ligand>
</feature>
<dbReference type="SUPFAM" id="SSF56024">
    <property type="entry name" value="Phospholipase D/nuclease"/>
    <property type="match status" value="2"/>
</dbReference>
<comment type="caution">
    <text evidence="15">The sequence shown here is derived from an EMBL/GenBank/DDBJ whole genome shotgun (WGS) entry which is preliminary data.</text>
</comment>
<evidence type="ECO:0000259" key="13">
    <source>
        <dbReference type="Pfam" id="PF13090"/>
    </source>
</evidence>
<dbReference type="NCBIfam" id="NF003917">
    <property type="entry name" value="PRK05443.1-1"/>
    <property type="match status" value="1"/>
</dbReference>
<keyword evidence="5 8" id="KW-0418">Kinase</keyword>
<dbReference type="NCBIfam" id="TIGR03705">
    <property type="entry name" value="poly_P_kin"/>
    <property type="match status" value="1"/>
</dbReference>
<evidence type="ECO:0000259" key="12">
    <source>
        <dbReference type="Pfam" id="PF13089"/>
    </source>
</evidence>
<organism evidence="15 16">
    <name type="scientific">Candidatus Defluviicoccus seviourii</name>
    <dbReference type="NCBI Taxonomy" id="2565273"/>
    <lineage>
        <taxon>Bacteria</taxon>
        <taxon>Pseudomonadati</taxon>
        <taxon>Pseudomonadota</taxon>
        <taxon>Alphaproteobacteria</taxon>
        <taxon>Rhodospirillales</taxon>
        <taxon>Rhodospirillaceae</taxon>
        <taxon>Defluviicoccus</taxon>
    </lineage>
</organism>
<feature type="domain" description="Polyphosphate kinase N-terminal" evidence="12">
    <location>
        <begin position="55"/>
        <end position="161"/>
    </location>
</feature>
<evidence type="ECO:0000256" key="4">
    <source>
        <dbReference type="ARBA" id="ARBA00022741"/>
    </source>
</evidence>
<dbReference type="GO" id="GO:0008976">
    <property type="term" value="F:polyphosphate kinase activity"/>
    <property type="evidence" value="ECO:0007669"/>
    <property type="project" value="UniProtKB-UniRule"/>
</dbReference>
<comment type="catalytic activity">
    <reaction evidence="8 9">
        <text>[phosphate](n) + ATP = [phosphate](n+1) + ADP</text>
        <dbReference type="Rhea" id="RHEA:19573"/>
        <dbReference type="Rhea" id="RHEA-COMP:9859"/>
        <dbReference type="Rhea" id="RHEA-COMP:14280"/>
        <dbReference type="ChEBI" id="CHEBI:16838"/>
        <dbReference type="ChEBI" id="CHEBI:30616"/>
        <dbReference type="ChEBI" id="CHEBI:456216"/>
        <dbReference type="EC" id="2.7.4.1"/>
    </reaction>
</comment>
<dbReference type="CDD" id="cd09168">
    <property type="entry name" value="PLDc_PaPPK1_C2_like"/>
    <property type="match status" value="1"/>
</dbReference>
<dbReference type="InterPro" id="IPR036830">
    <property type="entry name" value="PP_kinase_middle_dom_sf"/>
</dbReference>
<feature type="binding site" evidence="8">
    <location>
        <position position="611"/>
    </location>
    <ligand>
        <name>ATP</name>
        <dbReference type="ChEBI" id="CHEBI:30616"/>
    </ligand>
</feature>
<feature type="region of interest" description="Disordered" evidence="10">
    <location>
        <begin position="1"/>
        <end position="44"/>
    </location>
</feature>
<keyword evidence="6 8" id="KW-0067">ATP-binding</keyword>
<keyword evidence="16" id="KW-1185">Reference proteome</keyword>
<dbReference type="Gene3D" id="3.30.870.10">
    <property type="entry name" value="Endonuclease Chain A"/>
    <property type="match status" value="2"/>
</dbReference>
<feature type="binding site" evidence="8">
    <location>
        <position position="452"/>
    </location>
    <ligand>
        <name>Mg(2+)</name>
        <dbReference type="ChEBI" id="CHEBI:18420"/>
    </ligand>
</feature>
<evidence type="ECO:0000259" key="14">
    <source>
        <dbReference type="Pfam" id="PF17941"/>
    </source>
</evidence>
<reference evidence="15" key="1">
    <citation type="submission" date="2018-11" db="EMBL/GenBank/DDBJ databases">
        <authorList>
            <person name="Onetto C."/>
        </authorList>
    </citation>
    <scope>NUCLEOTIDE SEQUENCE [LARGE SCALE GENOMIC DNA]</scope>
</reference>
<evidence type="ECO:0000256" key="2">
    <source>
        <dbReference type="ARBA" id="ARBA00022679"/>
    </source>
</evidence>
<accession>A0A564WDX6</accession>
<feature type="domain" description="Polyphosphate kinase C-terminal" evidence="13">
    <location>
        <begin position="550"/>
        <end position="722"/>
    </location>
</feature>
<protein>
    <recommendedName>
        <fullName evidence="8 9">Polyphosphate kinase</fullName>
        <ecNumber evidence="8 9">2.7.4.1</ecNumber>
    </recommendedName>
    <alternativeName>
        <fullName evidence="8">ATP-polyphosphate phosphotransferase</fullName>
    </alternativeName>
    <alternativeName>
        <fullName evidence="8">Polyphosphoric acid kinase</fullName>
    </alternativeName>
</protein>
<dbReference type="PANTHER" id="PTHR30218:SF0">
    <property type="entry name" value="POLYPHOSPHATE KINASE"/>
    <property type="match status" value="1"/>
</dbReference>
<dbReference type="FunFam" id="3.30.870.10:FF:000001">
    <property type="entry name" value="Polyphosphate kinase"/>
    <property type="match status" value="1"/>
</dbReference>
<dbReference type="InterPro" id="IPR024953">
    <property type="entry name" value="PP_kinase_middle"/>
</dbReference>
<proteinExistence type="inferred from homology"/>
<dbReference type="InterPro" id="IPR041108">
    <property type="entry name" value="PP_kinase_C_1"/>
</dbReference>
<dbReference type="NCBIfam" id="NF003918">
    <property type="entry name" value="PRK05443.1-2"/>
    <property type="match status" value="1"/>
</dbReference>
<keyword evidence="7 8" id="KW-0460">Magnesium</keyword>
<keyword evidence="4 8" id="KW-0547">Nucleotide-binding</keyword>
<dbReference type="Proteomes" id="UP000326641">
    <property type="component" value="Unassembled WGS sequence"/>
</dbReference>
<dbReference type="InterPro" id="IPR025198">
    <property type="entry name" value="PPK_N_dom"/>
</dbReference>
<dbReference type="InterPro" id="IPR036832">
    <property type="entry name" value="PPK_N_dom_sf"/>
</dbReference>
<comment type="similarity">
    <text evidence="8 9">Belongs to the polyphosphate kinase 1 (PPK1) family.</text>
</comment>
<dbReference type="Gene3D" id="3.30.1840.10">
    <property type="entry name" value="Polyphosphate kinase middle domain"/>
    <property type="match status" value="1"/>
</dbReference>
<evidence type="ECO:0000259" key="11">
    <source>
        <dbReference type="Pfam" id="PF02503"/>
    </source>
</evidence>
<dbReference type="PANTHER" id="PTHR30218">
    <property type="entry name" value="POLYPHOSPHATE KINASE"/>
    <property type="match status" value="1"/>
</dbReference>
<feature type="binding site" evidence="8">
    <location>
        <position position="515"/>
    </location>
    <ligand>
        <name>ATP</name>
        <dbReference type="ChEBI" id="CHEBI:30616"/>
    </ligand>
</feature>
<dbReference type="InterPro" id="IPR003414">
    <property type="entry name" value="PP_kinase"/>
</dbReference>
<feature type="domain" description="Polyphosphate kinase C-terminal" evidence="14">
    <location>
        <begin position="379"/>
        <end position="542"/>
    </location>
</feature>